<evidence type="ECO:0000313" key="1">
    <source>
        <dbReference type="EMBL" id="KTD83094.1"/>
    </source>
</evidence>
<organism evidence="1 2">
    <name type="scientific">Legionella waltersii</name>
    <dbReference type="NCBI Taxonomy" id="66969"/>
    <lineage>
        <taxon>Bacteria</taxon>
        <taxon>Pseudomonadati</taxon>
        <taxon>Pseudomonadota</taxon>
        <taxon>Gammaproteobacteria</taxon>
        <taxon>Legionellales</taxon>
        <taxon>Legionellaceae</taxon>
        <taxon>Legionella</taxon>
    </lineage>
</organism>
<comment type="caution">
    <text evidence="1">The sequence shown here is derived from an EMBL/GenBank/DDBJ whole genome shotgun (WGS) entry which is preliminary data.</text>
</comment>
<proteinExistence type="predicted"/>
<keyword evidence="2" id="KW-1185">Reference proteome</keyword>
<sequence length="96" mass="11055">MGDADTYEQNSQTRYAINKKSLKAIKMKSKLYAVLRIDTINGEPLAVLVVESLNSNRFDENQLKNTLKQEERYLSELIAKLRDHIPNLENAKQKGF</sequence>
<reference evidence="1 2" key="1">
    <citation type="submission" date="2015-11" db="EMBL/GenBank/DDBJ databases">
        <title>Genomic analysis of 38 Legionella species identifies large and diverse effector repertoires.</title>
        <authorList>
            <person name="Burstein D."/>
            <person name="Amaro F."/>
            <person name="Zusman T."/>
            <person name="Lifshitz Z."/>
            <person name="Cohen O."/>
            <person name="Gilbert J.A."/>
            <person name="Pupko T."/>
            <person name="Shuman H.A."/>
            <person name="Segal G."/>
        </authorList>
    </citation>
    <scope>NUCLEOTIDE SEQUENCE [LARGE SCALE GENOMIC DNA]</scope>
    <source>
        <strain evidence="1 2">ATCC 51914</strain>
    </source>
</reference>
<dbReference type="Proteomes" id="UP000054729">
    <property type="component" value="Unassembled WGS sequence"/>
</dbReference>
<gene>
    <name evidence="1" type="ORF">Lwal_0002</name>
</gene>
<accession>A0A0W1AP26</accession>
<protein>
    <submittedName>
        <fullName evidence="1">Uncharacterized protein</fullName>
    </submittedName>
</protein>
<dbReference type="EMBL" id="LNZB01000001">
    <property type="protein sequence ID" value="KTD83094.1"/>
    <property type="molecule type" value="Genomic_DNA"/>
</dbReference>
<dbReference type="AlphaFoldDB" id="A0A0W1AP26"/>
<evidence type="ECO:0000313" key="2">
    <source>
        <dbReference type="Proteomes" id="UP000054729"/>
    </source>
</evidence>
<name>A0A0W1AP26_9GAMM</name>
<dbReference type="STRING" id="66969.Lwal_0002"/>
<dbReference type="PATRIC" id="fig|66969.6.peg.2"/>